<comment type="caution">
    <text evidence="3">The sequence shown here is derived from an EMBL/GenBank/DDBJ whole genome shotgun (WGS) entry which is preliminary data.</text>
</comment>
<proteinExistence type="predicted"/>
<dbReference type="EMBL" id="BKCJ010084964">
    <property type="protein sequence ID" value="GEX01237.1"/>
    <property type="molecule type" value="Genomic_DNA"/>
</dbReference>
<dbReference type="AlphaFoldDB" id="A0A699GZB1"/>
<dbReference type="InterPro" id="IPR057670">
    <property type="entry name" value="SH3_retrovirus"/>
</dbReference>
<organism evidence="3">
    <name type="scientific">Tanacetum cinerariifolium</name>
    <name type="common">Dalmatian daisy</name>
    <name type="synonym">Chrysanthemum cinerariifolium</name>
    <dbReference type="NCBI Taxonomy" id="118510"/>
    <lineage>
        <taxon>Eukaryota</taxon>
        <taxon>Viridiplantae</taxon>
        <taxon>Streptophyta</taxon>
        <taxon>Embryophyta</taxon>
        <taxon>Tracheophyta</taxon>
        <taxon>Spermatophyta</taxon>
        <taxon>Magnoliopsida</taxon>
        <taxon>eudicotyledons</taxon>
        <taxon>Gunneridae</taxon>
        <taxon>Pentapetalae</taxon>
        <taxon>asterids</taxon>
        <taxon>campanulids</taxon>
        <taxon>Asterales</taxon>
        <taxon>Asteraceae</taxon>
        <taxon>Asteroideae</taxon>
        <taxon>Anthemideae</taxon>
        <taxon>Anthemidinae</taxon>
        <taxon>Tanacetum</taxon>
    </lineage>
</organism>
<feature type="chain" id="PRO_5025680413" evidence="1">
    <location>
        <begin position="23"/>
        <end position="406"/>
    </location>
</feature>
<name>A0A699GZB1_TANCI</name>
<keyword evidence="1" id="KW-0732">Signal</keyword>
<gene>
    <name evidence="3" type="ORF">Tci_273212</name>
</gene>
<protein>
    <submittedName>
        <fullName evidence="3">Retrovirus-related Pol polyprotein from transposon TNT 1-94</fullName>
    </submittedName>
</protein>
<feature type="signal peptide" evidence="1">
    <location>
        <begin position="1"/>
        <end position="22"/>
    </location>
</feature>
<accession>A0A699GZB1</accession>
<reference evidence="3" key="1">
    <citation type="journal article" date="2019" name="Sci. Rep.">
        <title>Draft genome of Tanacetum cinerariifolium, the natural source of mosquito coil.</title>
        <authorList>
            <person name="Yamashiro T."/>
            <person name="Shiraishi A."/>
            <person name="Satake H."/>
            <person name="Nakayama K."/>
        </authorList>
    </citation>
    <scope>NUCLEOTIDE SEQUENCE</scope>
</reference>
<sequence length="406" mass="46772">MGQQAGTLAAVILMYLLQSTINEAPSSSTRQYKMVNVDHETPNIPISSSASVNVMPRNIFEYLRLANERTTNMLVEMADMTKKVPLGNPSLKSLKTDNLRDRQEQQVKKKLRLDENIHIKHFCKPVMQNYDGKKDSKIVKVKVERRSIALNSRKESSDEECSTFSSKDEEYVMAVRDFKKFFKKRCRFVRQPWNNKKRSKESVMTRTIKVIEKDLDVATRIILLKNVQNHQKTRIKELLTEALGAIAMKKMMRRSKIVDALNILRETKSSSLLTSHTMEFDPKSYEGVFLGYSQNSKAYIVLNKHTTQFEESLNVRFDETPPPSKTSPLVDDDLDEEEAIKVIKKKNLENDIVDETLEIDEIVNITESRNHPIENVVGNLNQRTLGDESWIVAMQEELNKFIANDV</sequence>
<evidence type="ECO:0000256" key="1">
    <source>
        <dbReference type="SAM" id="SignalP"/>
    </source>
</evidence>
<feature type="domain" description="Retroviral polymerase SH3-like" evidence="2">
    <location>
        <begin position="279"/>
        <end position="326"/>
    </location>
</feature>
<evidence type="ECO:0000259" key="2">
    <source>
        <dbReference type="Pfam" id="PF25597"/>
    </source>
</evidence>
<evidence type="ECO:0000313" key="3">
    <source>
        <dbReference type="EMBL" id="GEX01237.1"/>
    </source>
</evidence>
<dbReference type="Pfam" id="PF25597">
    <property type="entry name" value="SH3_retrovirus"/>
    <property type="match status" value="1"/>
</dbReference>